<feature type="region of interest" description="Disordered" evidence="2">
    <location>
        <begin position="325"/>
        <end position="346"/>
    </location>
</feature>
<dbReference type="HOGENOM" id="CLU_054563_0_0_5"/>
<dbReference type="RefSeq" id="WP_009492135.1">
    <property type="nucleotide sequence ID" value="NZ_CP141049.1"/>
</dbReference>
<dbReference type="SUPFAM" id="SSF53850">
    <property type="entry name" value="Periplasmic binding protein-like II"/>
    <property type="match status" value="1"/>
</dbReference>
<accession>I4YQQ8</accession>
<dbReference type="Proteomes" id="UP000003947">
    <property type="component" value="Unassembled WGS sequence"/>
</dbReference>
<organism evidence="4 5">
    <name type="scientific">Microvirga lotononidis</name>
    <dbReference type="NCBI Taxonomy" id="864069"/>
    <lineage>
        <taxon>Bacteria</taxon>
        <taxon>Pseudomonadati</taxon>
        <taxon>Pseudomonadota</taxon>
        <taxon>Alphaproteobacteria</taxon>
        <taxon>Hyphomicrobiales</taxon>
        <taxon>Methylobacteriaceae</taxon>
        <taxon>Microvirga</taxon>
    </lineage>
</organism>
<dbReference type="eggNOG" id="COG1840">
    <property type="taxonomic scope" value="Bacteria"/>
</dbReference>
<dbReference type="PANTHER" id="PTHR30006:SF24">
    <property type="entry name" value="SLL0237 PROTEIN"/>
    <property type="match status" value="1"/>
</dbReference>
<dbReference type="Pfam" id="PF13531">
    <property type="entry name" value="SBP_bac_11"/>
    <property type="match status" value="1"/>
</dbReference>
<dbReference type="PANTHER" id="PTHR30006">
    <property type="entry name" value="THIAMINE-BINDING PERIPLASMIC PROTEIN-RELATED"/>
    <property type="match status" value="1"/>
</dbReference>
<evidence type="ECO:0000313" key="5">
    <source>
        <dbReference type="Proteomes" id="UP000003947"/>
    </source>
</evidence>
<dbReference type="STRING" id="864069.MicloDRAFT_00028490"/>
<keyword evidence="5" id="KW-1185">Reference proteome</keyword>
<dbReference type="EMBL" id="JH660645">
    <property type="protein sequence ID" value="EIM26300.1"/>
    <property type="molecule type" value="Genomic_DNA"/>
</dbReference>
<feature type="chain" id="PRO_5003697918" evidence="3">
    <location>
        <begin position="38"/>
        <end position="383"/>
    </location>
</feature>
<dbReference type="Gene3D" id="3.40.190.10">
    <property type="entry name" value="Periplasmic binding protein-like II"/>
    <property type="match status" value="2"/>
</dbReference>
<feature type="signal peptide" evidence="3">
    <location>
        <begin position="1"/>
        <end position="37"/>
    </location>
</feature>
<dbReference type="AlphaFoldDB" id="I4YQQ8"/>
<evidence type="ECO:0000313" key="4">
    <source>
        <dbReference type="EMBL" id="EIM26300.1"/>
    </source>
</evidence>
<evidence type="ECO:0000256" key="2">
    <source>
        <dbReference type="SAM" id="MobiDB-lite"/>
    </source>
</evidence>
<protein>
    <submittedName>
        <fullName evidence="4">ABC-type Fe3+ transport system, periplasmic component</fullName>
    </submittedName>
</protein>
<sequence length="383" mass="41878" precursor="true">MMKFHSEVECRRQTSAAFPTAGLAALLLLASIPTAVAQDTGLEALIAAAKKESPINVYDSTGKIVEIATGFSKKYGLKATGMKVSANSQLEMIVREGRAGNVQGDVVLITDTPAALAQLMPQGFVESWVPPEMANKIPAQFQKPLAISTNANVWAYNTEVYDKCPVTNLWEMTEPKWKGKVAFIDPLTKGSYTDWFNQMAQHGDAEVAAAYKAYFGKDLTTKEASATAAWLKAFAANAPLVTDGDDPISEAIGAPGQKAPFFGLVSSAKFRDNVDKGYKLGLCTDLKPWVGWTYTKLGLIAQKTKSPNAAKLFIHYLLTPEGIAPQMQDGKMPTNTDIKLPEDEPSRVGDVADRLFQYDASTGLSDWDSRQDWQDFWQVNYKK</sequence>
<evidence type="ECO:0000256" key="1">
    <source>
        <dbReference type="ARBA" id="ARBA00022729"/>
    </source>
</evidence>
<dbReference type="PATRIC" id="fig|864069.3.peg.3080"/>
<reference evidence="4 5" key="1">
    <citation type="submission" date="2012-02" db="EMBL/GenBank/DDBJ databases">
        <title>Improved High-Quality Draft sequence of Microvirga sp. WSM3557.</title>
        <authorList>
            <consortium name="US DOE Joint Genome Institute"/>
            <person name="Lucas S."/>
            <person name="Han J."/>
            <person name="Lapidus A."/>
            <person name="Cheng J.-F."/>
            <person name="Goodwin L."/>
            <person name="Pitluck S."/>
            <person name="Peters L."/>
            <person name="Zhang X."/>
            <person name="Detter J.C."/>
            <person name="Han C."/>
            <person name="Tapia R."/>
            <person name="Land M."/>
            <person name="Hauser L."/>
            <person name="Kyrpides N."/>
            <person name="Ivanova N."/>
            <person name="Pagani I."/>
            <person name="Brau L."/>
            <person name="Yates R."/>
            <person name="O'Hara G."/>
            <person name="Rui T."/>
            <person name="Howieson J."/>
            <person name="Reeve W."/>
            <person name="Woyke T."/>
        </authorList>
    </citation>
    <scope>NUCLEOTIDE SEQUENCE [LARGE SCALE GENOMIC DNA]</scope>
    <source>
        <strain evidence="4 5">WSM3557</strain>
    </source>
</reference>
<evidence type="ECO:0000256" key="3">
    <source>
        <dbReference type="SAM" id="SignalP"/>
    </source>
</evidence>
<keyword evidence="1 3" id="KW-0732">Signal</keyword>
<gene>
    <name evidence="4" type="ORF">MicloDRAFT_00028490</name>
</gene>
<proteinExistence type="predicted"/>
<name>I4YQQ8_9HYPH</name>